<sequence length="423" mass="50514">MKGLQANNIKSLQLKKGSKVIRSIEVDSQKRQIIAKDSLNINYFDFDTNDQLVSLRSIKNNRQEKLELNYKESQINALSRFIDHEDFSYYNKFSKFIFQGKSYETKETYRFDKIKNDSTEVFRTQYIFNESNPDLSYEEIYRNGKIWEKKYFNDTEVKKEKFDGYYTVDSTLQKDYKRTKFHFENYPDHQIIKIEKDSVLTINKKSGKKISEKLEYASLPFKEIFYDENENVKEKIVYFNYRNSFNEIILWEETKYDGNGKLVSRKFPNKKIYKLKNGILVFRKKTTRHIISCGSGYPFRNKSVLTYYPQFYSSSILFTTKLANNFSDNFDIYAIDEEEEIIYSYLDFKDDAMVTKNYSASKDVKDELRSTSRNIRRKDRYVLKYFDGIKVEAETISGKKYTIDLVQNPELLSFAIYTFLIKD</sequence>
<organism evidence="1 2">
    <name type="scientific">Chryseobacterium ginsengisoli</name>
    <dbReference type="NCBI Taxonomy" id="363853"/>
    <lineage>
        <taxon>Bacteria</taxon>
        <taxon>Pseudomonadati</taxon>
        <taxon>Bacteroidota</taxon>
        <taxon>Flavobacteriia</taxon>
        <taxon>Flavobacteriales</taxon>
        <taxon>Weeksellaceae</taxon>
        <taxon>Chryseobacterium group</taxon>
        <taxon>Chryseobacterium</taxon>
    </lineage>
</organism>
<protein>
    <recommendedName>
        <fullName evidence="3">Sugar-binding protein</fullName>
    </recommendedName>
</protein>
<reference evidence="2" key="1">
    <citation type="journal article" date="2019" name="Int. J. Syst. Evol. Microbiol.">
        <title>The Global Catalogue of Microorganisms (GCM) 10K type strain sequencing project: providing services to taxonomists for standard genome sequencing and annotation.</title>
        <authorList>
            <consortium name="The Broad Institute Genomics Platform"/>
            <consortium name="The Broad Institute Genome Sequencing Center for Infectious Disease"/>
            <person name="Wu L."/>
            <person name="Ma J."/>
        </authorList>
    </citation>
    <scope>NUCLEOTIDE SEQUENCE [LARGE SCALE GENOMIC DNA]</scope>
    <source>
        <strain evidence="2">JCM 18019</strain>
    </source>
</reference>
<name>A0ABP9MFA4_9FLAO</name>
<comment type="caution">
    <text evidence="1">The sequence shown here is derived from an EMBL/GenBank/DDBJ whole genome shotgun (WGS) entry which is preliminary data.</text>
</comment>
<evidence type="ECO:0008006" key="3">
    <source>
        <dbReference type="Google" id="ProtNLM"/>
    </source>
</evidence>
<dbReference type="EMBL" id="BAABHX010000003">
    <property type="protein sequence ID" value="GAA5093624.1"/>
    <property type="molecule type" value="Genomic_DNA"/>
</dbReference>
<evidence type="ECO:0000313" key="2">
    <source>
        <dbReference type="Proteomes" id="UP001500353"/>
    </source>
</evidence>
<accession>A0ABP9MFA4</accession>
<gene>
    <name evidence="1" type="ORF">GCM10023210_24490</name>
</gene>
<evidence type="ECO:0000313" key="1">
    <source>
        <dbReference type="EMBL" id="GAA5093624.1"/>
    </source>
</evidence>
<keyword evidence="2" id="KW-1185">Reference proteome</keyword>
<proteinExistence type="predicted"/>
<dbReference type="Proteomes" id="UP001500353">
    <property type="component" value="Unassembled WGS sequence"/>
</dbReference>